<dbReference type="STRING" id="35608.A0A2U1PX74"/>
<dbReference type="GO" id="GO:0006303">
    <property type="term" value="P:double-strand break repair via nonhomologous end joining"/>
    <property type="evidence" value="ECO:0007669"/>
    <property type="project" value="TreeGrafter"/>
</dbReference>
<dbReference type="FunFam" id="3.40.50.12650:FF:000005">
    <property type="entry name" value="DNA repair metallo-beta-lactamase family protein"/>
    <property type="match status" value="1"/>
</dbReference>
<dbReference type="PANTHER" id="PTHR23240:SF31">
    <property type="entry name" value="DNA REPAIR METALLO-BETA-LACTAMASE FAMILY PROTEIN"/>
    <property type="match status" value="1"/>
</dbReference>
<comment type="similarity">
    <text evidence="2">Belongs to the DNA repair metallo-beta-lactamase (DRMBL) family.</text>
</comment>
<dbReference type="EMBL" id="PKPP01000638">
    <property type="protein sequence ID" value="PWA90326.1"/>
    <property type="molecule type" value="Genomic_DNA"/>
</dbReference>
<evidence type="ECO:0000256" key="3">
    <source>
        <dbReference type="ARBA" id="ARBA00022763"/>
    </source>
</evidence>
<reference evidence="7 8" key="1">
    <citation type="journal article" date="2018" name="Mol. Plant">
        <title>The genome of Artemisia annua provides insight into the evolution of Asteraceae family and artemisinin biosynthesis.</title>
        <authorList>
            <person name="Shen Q."/>
            <person name="Zhang L."/>
            <person name="Liao Z."/>
            <person name="Wang S."/>
            <person name="Yan T."/>
            <person name="Shi P."/>
            <person name="Liu M."/>
            <person name="Fu X."/>
            <person name="Pan Q."/>
            <person name="Wang Y."/>
            <person name="Lv Z."/>
            <person name="Lu X."/>
            <person name="Zhang F."/>
            <person name="Jiang W."/>
            <person name="Ma Y."/>
            <person name="Chen M."/>
            <person name="Hao X."/>
            <person name="Li L."/>
            <person name="Tang Y."/>
            <person name="Lv G."/>
            <person name="Zhou Y."/>
            <person name="Sun X."/>
            <person name="Brodelius P.E."/>
            <person name="Rose J.K.C."/>
            <person name="Tang K."/>
        </authorList>
    </citation>
    <scope>NUCLEOTIDE SEQUENCE [LARGE SCALE GENOMIC DNA]</scope>
    <source>
        <strain evidence="8">cv. Huhao1</strain>
        <tissue evidence="7">Leaf</tissue>
    </source>
</reference>
<accession>A0A2U1PX74</accession>
<organism evidence="7 8">
    <name type="scientific">Artemisia annua</name>
    <name type="common">Sweet wormwood</name>
    <dbReference type="NCBI Taxonomy" id="35608"/>
    <lineage>
        <taxon>Eukaryota</taxon>
        <taxon>Viridiplantae</taxon>
        <taxon>Streptophyta</taxon>
        <taxon>Embryophyta</taxon>
        <taxon>Tracheophyta</taxon>
        <taxon>Spermatophyta</taxon>
        <taxon>Magnoliopsida</taxon>
        <taxon>eudicotyledons</taxon>
        <taxon>Gunneridae</taxon>
        <taxon>Pentapetalae</taxon>
        <taxon>asterids</taxon>
        <taxon>campanulids</taxon>
        <taxon>Asterales</taxon>
        <taxon>Asteraceae</taxon>
        <taxon>Asteroideae</taxon>
        <taxon>Anthemideae</taxon>
        <taxon>Artemisiinae</taxon>
        <taxon>Artemisia</taxon>
    </lineage>
</organism>
<sequence>MFLFEGTFGNILHTGDCRLTPECLQKLPEKYIGTTSRKPKCQLDYVFLDCTFGAFSSKMPSKHDAVRQVIDCIWKHPDARVVYLTCDLLGQEEILVSVCQTFGSKIFIDKENKHEYFQSLSLTIPEVISNDTSSRFHIFDGFPRLTERAEAKLAEARANCQPEPLIIRPSTQWYVFEDVSSEAEKRKSSRFKEAMRDKFGIWHVCYSMHSSRDELEWALRLLAPRWVVSTTPECRAMELSYVKNHCSYGKLAPDDPLWKLLDIDLMAPVVNEDIQKEVCISSSPFLGCEMESSQTFVTNKEILTMPSQVNDSTVTLFGRARLGLDNSTLIYKDLVKPVISFHKEVKAKWYNEVSTDRDVSESQHDESKSKEVTEVIVKHTSAYSPTNGVSENMRKLYRSMHVPVPKPLPSLVDLLNDRKRARRCFS</sequence>
<keyword evidence="5" id="KW-0539">Nucleus</keyword>
<evidence type="ECO:0000256" key="4">
    <source>
        <dbReference type="ARBA" id="ARBA00023204"/>
    </source>
</evidence>
<dbReference type="AlphaFoldDB" id="A0A2U1PX74"/>
<comment type="subcellular location">
    <subcellularLocation>
        <location evidence="1">Nucleus</location>
    </subcellularLocation>
</comment>
<dbReference type="InterPro" id="IPR011084">
    <property type="entry name" value="DRMBL"/>
</dbReference>
<name>A0A2U1PX74_ARTAN</name>
<proteinExistence type="inferred from homology"/>
<gene>
    <name evidence="7" type="ORF">CTI12_AA102520</name>
</gene>
<evidence type="ECO:0000313" key="7">
    <source>
        <dbReference type="EMBL" id="PWA90326.1"/>
    </source>
</evidence>
<evidence type="ECO:0000313" key="8">
    <source>
        <dbReference type="Proteomes" id="UP000245207"/>
    </source>
</evidence>
<dbReference type="GO" id="GO:0036297">
    <property type="term" value="P:interstrand cross-link repair"/>
    <property type="evidence" value="ECO:0007669"/>
    <property type="project" value="TreeGrafter"/>
</dbReference>
<keyword evidence="8" id="KW-1185">Reference proteome</keyword>
<dbReference type="Proteomes" id="UP000245207">
    <property type="component" value="Unassembled WGS sequence"/>
</dbReference>
<dbReference type="GO" id="GO:0005634">
    <property type="term" value="C:nucleus"/>
    <property type="evidence" value="ECO:0007669"/>
    <property type="project" value="UniProtKB-SubCell"/>
</dbReference>
<protein>
    <submittedName>
        <fullName evidence="7">DNA repair metallo-beta-lactamase family protein</fullName>
    </submittedName>
</protein>
<dbReference type="SUPFAM" id="SSF56281">
    <property type="entry name" value="Metallo-hydrolase/oxidoreductase"/>
    <property type="match status" value="1"/>
</dbReference>
<dbReference type="GO" id="GO:0003684">
    <property type="term" value="F:damaged DNA binding"/>
    <property type="evidence" value="ECO:0007669"/>
    <property type="project" value="TreeGrafter"/>
</dbReference>
<dbReference type="OrthoDB" id="262529at2759"/>
<comment type="caution">
    <text evidence="7">The sequence shown here is derived from an EMBL/GenBank/DDBJ whole genome shotgun (WGS) entry which is preliminary data.</text>
</comment>
<dbReference type="PANTHER" id="PTHR23240">
    <property type="entry name" value="DNA CROSS-LINK REPAIR PROTEIN PSO2/SNM1-RELATED"/>
    <property type="match status" value="1"/>
</dbReference>
<evidence type="ECO:0000256" key="2">
    <source>
        <dbReference type="ARBA" id="ARBA00010304"/>
    </source>
</evidence>
<keyword evidence="3" id="KW-0227">DNA damage</keyword>
<dbReference type="Pfam" id="PF07522">
    <property type="entry name" value="DRMBL"/>
    <property type="match status" value="1"/>
</dbReference>
<evidence type="ECO:0000256" key="1">
    <source>
        <dbReference type="ARBA" id="ARBA00004123"/>
    </source>
</evidence>
<evidence type="ECO:0000256" key="5">
    <source>
        <dbReference type="ARBA" id="ARBA00023242"/>
    </source>
</evidence>
<evidence type="ECO:0000259" key="6">
    <source>
        <dbReference type="Pfam" id="PF07522"/>
    </source>
</evidence>
<keyword evidence="4" id="KW-0234">DNA repair</keyword>
<dbReference type="GO" id="GO:0035312">
    <property type="term" value="F:5'-3' DNA exonuclease activity"/>
    <property type="evidence" value="ECO:0007669"/>
    <property type="project" value="TreeGrafter"/>
</dbReference>
<feature type="domain" description="DNA repair metallo-beta-lactamase" evidence="6">
    <location>
        <begin position="126"/>
        <end position="234"/>
    </location>
</feature>
<dbReference type="InterPro" id="IPR036866">
    <property type="entry name" value="RibonucZ/Hydroxyglut_hydro"/>
</dbReference>
<dbReference type="Gene3D" id="3.40.50.12650">
    <property type="match status" value="1"/>
</dbReference>